<keyword evidence="7" id="KW-0067">ATP-binding</keyword>
<dbReference type="InterPro" id="IPR003594">
    <property type="entry name" value="HATPase_dom"/>
</dbReference>
<dbReference type="Pfam" id="PF23539">
    <property type="entry name" value="DUF7134"/>
    <property type="match status" value="1"/>
</dbReference>
<accession>A0A101JI59</accession>
<evidence type="ECO:0000313" key="14">
    <source>
        <dbReference type="Proteomes" id="UP000053244"/>
    </source>
</evidence>
<dbReference type="Gene3D" id="1.20.5.1930">
    <property type="match status" value="1"/>
</dbReference>
<dbReference type="GO" id="GO:0000155">
    <property type="term" value="F:phosphorelay sensor kinase activity"/>
    <property type="evidence" value="ECO:0007669"/>
    <property type="project" value="InterPro"/>
</dbReference>
<dbReference type="Pfam" id="PF02518">
    <property type="entry name" value="HATPase_c"/>
    <property type="match status" value="1"/>
</dbReference>
<evidence type="ECO:0000259" key="11">
    <source>
        <dbReference type="Pfam" id="PF07730"/>
    </source>
</evidence>
<name>A0A101JI59_9ACTN</name>
<evidence type="ECO:0000256" key="9">
    <source>
        <dbReference type="SAM" id="Phobius"/>
    </source>
</evidence>
<keyword evidence="5" id="KW-0547">Nucleotide-binding</keyword>
<evidence type="ECO:0000313" key="13">
    <source>
        <dbReference type="EMBL" id="KUL27308.1"/>
    </source>
</evidence>
<evidence type="ECO:0000256" key="1">
    <source>
        <dbReference type="ARBA" id="ARBA00000085"/>
    </source>
</evidence>
<keyword evidence="8" id="KW-0902">Two-component regulatory system</keyword>
<keyword evidence="9" id="KW-0472">Membrane</keyword>
<comment type="caution">
    <text evidence="13">The sequence shown here is derived from an EMBL/GenBank/DDBJ whole genome shotgun (WGS) entry which is preliminary data.</text>
</comment>
<reference evidence="13 14" key="1">
    <citation type="submission" date="2015-10" db="EMBL/GenBank/DDBJ databases">
        <authorList>
            <person name="Gilbert D.G."/>
        </authorList>
    </citation>
    <scope>NUCLEOTIDE SEQUENCE [LARGE SCALE GENOMIC DNA]</scope>
    <source>
        <strain evidence="13 14">NRRL B-16712</strain>
    </source>
</reference>
<evidence type="ECO:0000256" key="5">
    <source>
        <dbReference type="ARBA" id="ARBA00022741"/>
    </source>
</evidence>
<keyword evidence="6" id="KW-0418">Kinase</keyword>
<evidence type="ECO:0000256" key="3">
    <source>
        <dbReference type="ARBA" id="ARBA00022553"/>
    </source>
</evidence>
<feature type="transmembrane region" description="Helical" evidence="9">
    <location>
        <begin position="64"/>
        <end position="82"/>
    </location>
</feature>
<dbReference type="SUPFAM" id="SSF55874">
    <property type="entry name" value="ATPase domain of HSP90 chaperone/DNA topoisomerase II/histidine kinase"/>
    <property type="match status" value="1"/>
</dbReference>
<sequence>MNPREAARRHPYAVDAGIAALAALACAVILTGRTGATVTATDLLDWIMVFVLPIPLIWRRRAPIPVFALVSALFWVPQALGVQNPAALLVPLLALHALARHRPARYAWPAAIVTVLPGFGQPWVSLAAVGALIVATTLTGISQRTRAAYLAGLEDRARRLEIERDQRARLAVAEERGRIAREMHDVVAHHIAVMVALSEGAAAVAAGSPERAAGVMGQAAATGREALGEMRRLVGVLRSSSGRTVDRAPQPGLDDVDALVERVRAAGIRVTLVRSGAPGQWGPGAGLAVYRIVQESLTNTLKHAGPEASAEVTLRYHPAGVEITVLDDGAGSAGNGLTGMRERAAPYDGTVEAGPRPGVGWRVHAALRFQATG</sequence>
<dbReference type="Gene3D" id="3.30.565.10">
    <property type="entry name" value="Histidine kinase-like ATPase, C-terminal domain"/>
    <property type="match status" value="1"/>
</dbReference>
<feature type="transmembrane region" description="Helical" evidence="9">
    <location>
        <begin position="12"/>
        <end position="30"/>
    </location>
</feature>
<dbReference type="AlphaFoldDB" id="A0A101JI59"/>
<evidence type="ECO:0000256" key="4">
    <source>
        <dbReference type="ARBA" id="ARBA00022679"/>
    </source>
</evidence>
<keyword evidence="3" id="KW-0597">Phosphoprotein</keyword>
<dbReference type="RefSeq" id="WP_067700826.1">
    <property type="nucleotide sequence ID" value="NZ_LLZH01000300.1"/>
</dbReference>
<dbReference type="GO" id="GO:0016020">
    <property type="term" value="C:membrane"/>
    <property type="evidence" value="ECO:0007669"/>
    <property type="project" value="InterPro"/>
</dbReference>
<dbReference type="EMBL" id="LLZH01000300">
    <property type="protein sequence ID" value="KUL27308.1"/>
    <property type="molecule type" value="Genomic_DNA"/>
</dbReference>
<dbReference type="EC" id="2.7.13.3" evidence="2"/>
<dbReference type="CDD" id="cd16917">
    <property type="entry name" value="HATPase_UhpB-NarQ-NarX-like"/>
    <property type="match status" value="1"/>
</dbReference>
<dbReference type="InterPro" id="IPR055558">
    <property type="entry name" value="DUF7134"/>
</dbReference>
<dbReference type="InterPro" id="IPR050482">
    <property type="entry name" value="Sensor_HK_TwoCompSys"/>
</dbReference>
<keyword evidence="14" id="KW-1185">Reference proteome</keyword>
<feature type="transmembrane region" description="Helical" evidence="9">
    <location>
        <begin position="36"/>
        <end position="57"/>
    </location>
</feature>
<dbReference type="Pfam" id="PF07730">
    <property type="entry name" value="HisKA_3"/>
    <property type="match status" value="1"/>
</dbReference>
<feature type="domain" description="Histidine kinase/HSP90-like ATPase" evidence="10">
    <location>
        <begin position="287"/>
        <end position="362"/>
    </location>
</feature>
<dbReference type="PANTHER" id="PTHR24421:SF10">
    <property type="entry name" value="NITRATE_NITRITE SENSOR PROTEIN NARQ"/>
    <property type="match status" value="1"/>
</dbReference>
<keyword evidence="9" id="KW-0812">Transmembrane</keyword>
<dbReference type="InterPro" id="IPR036890">
    <property type="entry name" value="HATPase_C_sf"/>
</dbReference>
<organism evidence="13 14">
    <name type="scientific">Actinoplanes awajinensis subsp. mycoplanecinus</name>
    <dbReference type="NCBI Taxonomy" id="135947"/>
    <lineage>
        <taxon>Bacteria</taxon>
        <taxon>Bacillati</taxon>
        <taxon>Actinomycetota</taxon>
        <taxon>Actinomycetes</taxon>
        <taxon>Micromonosporales</taxon>
        <taxon>Micromonosporaceae</taxon>
        <taxon>Actinoplanes</taxon>
    </lineage>
</organism>
<dbReference type="GO" id="GO:0046983">
    <property type="term" value="F:protein dimerization activity"/>
    <property type="evidence" value="ECO:0007669"/>
    <property type="project" value="InterPro"/>
</dbReference>
<comment type="catalytic activity">
    <reaction evidence="1">
        <text>ATP + protein L-histidine = ADP + protein N-phospho-L-histidine.</text>
        <dbReference type="EC" id="2.7.13.3"/>
    </reaction>
</comment>
<dbReference type="GO" id="GO:0005524">
    <property type="term" value="F:ATP binding"/>
    <property type="evidence" value="ECO:0007669"/>
    <property type="project" value="UniProtKB-KW"/>
</dbReference>
<evidence type="ECO:0000256" key="8">
    <source>
        <dbReference type="ARBA" id="ARBA00023012"/>
    </source>
</evidence>
<feature type="domain" description="Signal transduction histidine kinase subgroup 3 dimerisation and phosphoacceptor" evidence="11">
    <location>
        <begin position="175"/>
        <end position="240"/>
    </location>
</feature>
<protein>
    <recommendedName>
        <fullName evidence="2">histidine kinase</fullName>
        <ecNumber evidence="2">2.7.13.3</ecNumber>
    </recommendedName>
</protein>
<keyword evidence="9" id="KW-1133">Transmembrane helix</keyword>
<evidence type="ECO:0000256" key="7">
    <source>
        <dbReference type="ARBA" id="ARBA00022840"/>
    </source>
</evidence>
<evidence type="ECO:0000259" key="10">
    <source>
        <dbReference type="Pfam" id="PF02518"/>
    </source>
</evidence>
<keyword evidence="4" id="KW-0808">Transferase</keyword>
<gene>
    <name evidence="13" type="ORF">ADL15_36035</name>
</gene>
<feature type="transmembrane region" description="Helical" evidence="9">
    <location>
        <begin position="123"/>
        <end position="141"/>
    </location>
</feature>
<dbReference type="Proteomes" id="UP000053244">
    <property type="component" value="Unassembled WGS sequence"/>
</dbReference>
<evidence type="ECO:0000256" key="6">
    <source>
        <dbReference type="ARBA" id="ARBA00022777"/>
    </source>
</evidence>
<dbReference type="InterPro" id="IPR011712">
    <property type="entry name" value="Sig_transdc_His_kin_sub3_dim/P"/>
</dbReference>
<feature type="domain" description="DUF7134" evidence="12">
    <location>
        <begin position="5"/>
        <end position="159"/>
    </location>
</feature>
<proteinExistence type="predicted"/>
<dbReference type="OrthoDB" id="227596at2"/>
<evidence type="ECO:0000256" key="2">
    <source>
        <dbReference type="ARBA" id="ARBA00012438"/>
    </source>
</evidence>
<dbReference type="PROSITE" id="PS51257">
    <property type="entry name" value="PROKAR_LIPOPROTEIN"/>
    <property type="match status" value="1"/>
</dbReference>
<dbReference type="PANTHER" id="PTHR24421">
    <property type="entry name" value="NITRATE/NITRITE SENSOR PROTEIN NARX-RELATED"/>
    <property type="match status" value="1"/>
</dbReference>
<evidence type="ECO:0000259" key="12">
    <source>
        <dbReference type="Pfam" id="PF23539"/>
    </source>
</evidence>